<protein>
    <recommendedName>
        <fullName evidence="7">Ankyrin repeat protein</fullName>
    </recommendedName>
</protein>
<dbReference type="Proteomes" id="UP001516023">
    <property type="component" value="Unassembled WGS sequence"/>
</dbReference>
<dbReference type="SUPFAM" id="SSF48403">
    <property type="entry name" value="Ankyrin repeat"/>
    <property type="match status" value="1"/>
</dbReference>
<keyword evidence="6" id="KW-1185">Reference proteome</keyword>
<evidence type="ECO:0000313" key="5">
    <source>
        <dbReference type="EMBL" id="KAL3805591.1"/>
    </source>
</evidence>
<evidence type="ECO:0000256" key="1">
    <source>
        <dbReference type="ARBA" id="ARBA00022737"/>
    </source>
</evidence>
<feature type="repeat" description="ANK" evidence="3">
    <location>
        <begin position="789"/>
        <end position="821"/>
    </location>
</feature>
<comment type="caution">
    <text evidence="5">The sequence shown here is derived from an EMBL/GenBank/DDBJ whole genome shotgun (WGS) entry which is preliminary data.</text>
</comment>
<evidence type="ECO:0008006" key="7">
    <source>
        <dbReference type="Google" id="ProtNLM"/>
    </source>
</evidence>
<name>A0ABD3R0P5_9STRA</name>
<keyword evidence="2 3" id="KW-0040">ANK repeat</keyword>
<feature type="compositionally biased region" description="Basic and acidic residues" evidence="4">
    <location>
        <begin position="527"/>
        <end position="540"/>
    </location>
</feature>
<accession>A0ABD3R0P5</accession>
<proteinExistence type="predicted"/>
<organism evidence="5 6">
    <name type="scientific">Cyclotella cryptica</name>
    <dbReference type="NCBI Taxonomy" id="29204"/>
    <lineage>
        <taxon>Eukaryota</taxon>
        <taxon>Sar</taxon>
        <taxon>Stramenopiles</taxon>
        <taxon>Ochrophyta</taxon>
        <taxon>Bacillariophyta</taxon>
        <taxon>Coscinodiscophyceae</taxon>
        <taxon>Thalassiosirophycidae</taxon>
        <taxon>Stephanodiscales</taxon>
        <taxon>Stephanodiscaceae</taxon>
        <taxon>Cyclotella</taxon>
    </lineage>
</organism>
<sequence>MRPWSIARQRTNSRFILGSATKRRLIETVASRHCNIIAQSNCTAACTTSPLTRTTCRTLNRQRRTMEAHEATASDLLQSYRHHQHPLYCEHDDNDDFRDEHKDHNTDESDIESDFFADSESVTDDAYATATYGGNGNNMMTMDLSNLCPVGGLRRVSSCYFSICSNISSEENIPSSSGNDSRVDSPTFGSCDIGMAAQMESREDTAANCIPTAVAEADFLYHDILMNVFSYLDAPSLATFSETAKRPNFECFYFLELQLQRALLRGTTSRSGADVVGEEDGLSFIAGTGVISRLAAMDESKAREIVQTYLDSNSSIHAMPLSHSASTPSNLVHSLNNYNSNSLAYLRQVFRQHGLPNMKLRIPHRPTVPVVPALDNQMAKNTARNMALLFTFIGAASYMHGAAPEMPDPSDVINSENVAALRDALLKMGLAGGVLKTMKEAAAKSVKAGGEADVNALADSSGGVEAEDVSRSANGAIVSRPRHSSLGSLEDLTQMLPAKIASRLCHAFSGSASVPSTSMTNSNQLAEQKEEVDVDNRREISSPTGGHRSKRSHSTTHVRGAVFEGNAEDHKSSSTSIKTEEADTPATNSTQHEQDVKNALTSDVIAHAMKHPVSSNPYDHITASFNSNHKLDSASSLFSFSAMPPFTEESATTDNAPPPDSGKVPSGCVGAYANAVKNAATHVTRLIKQTRKSNFEALALEEQLQLGVRFIDACSSDDKLSIVKEILQKENCMDVDRFFLGPDDTETCALHAAAFNGAEQVLEFLSGGMDEYDSGMDCGLCDVDIRDANGWTALHFAAGANSVSSVRILAQHGAKLTIEVCFRSNGGLCTFMWELTFLSVDASNGYTPYHWAERLSNEEVAQNLTFEATGSSFVLTLSLTNEAQELQRLGADNRFVGRWMFGSRSTNDAMPFVSFLANRFFGSIR</sequence>
<dbReference type="PROSITE" id="PS50297">
    <property type="entry name" value="ANK_REP_REGION"/>
    <property type="match status" value="1"/>
</dbReference>
<feature type="compositionally biased region" description="Polar residues" evidence="4">
    <location>
        <begin position="510"/>
        <end position="526"/>
    </location>
</feature>
<gene>
    <name evidence="5" type="ORF">HJC23_005835</name>
</gene>
<keyword evidence="1" id="KW-0677">Repeat</keyword>
<dbReference type="EMBL" id="JABMIG020000002">
    <property type="protein sequence ID" value="KAL3805591.1"/>
    <property type="molecule type" value="Genomic_DNA"/>
</dbReference>
<dbReference type="InterPro" id="IPR002110">
    <property type="entry name" value="Ankyrin_rpt"/>
</dbReference>
<dbReference type="CDD" id="cd09917">
    <property type="entry name" value="F-box_SF"/>
    <property type="match status" value="1"/>
</dbReference>
<feature type="region of interest" description="Disordered" evidence="4">
    <location>
        <begin position="510"/>
        <end position="595"/>
    </location>
</feature>
<dbReference type="Gene3D" id="1.25.40.20">
    <property type="entry name" value="Ankyrin repeat-containing domain"/>
    <property type="match status" value="1"/>
</dbReference>
<evidence type="ECO:0000256" key="4">
    <source>
        <dbReference type="SAM" id="MobiDB-lite"/>
    </source>
</evidence>
<dbReference type="PANTHER" id="PTHR24161:SF124">
    <property type="entry name" value="TRANSIENT RECEPTOR POTENTIAL CHANNEL PYREXIA"/>
    <property type="match status" value="1"/>
</dbReference>
<dbReference type="AlphaFoldDB" id="A0ABD3R0P5"/>
<dbReference type="PROSITE" id="PS50088">
    <property type="entry name" value="ANK_REPEAT"/>
    <property type="match status" value="1"/>
</dbReference>
<evidence type="ECO:0000256" key="2">
    <source>
        <dbReference type="ARBA" id="ARBA00023043"/>
    </source>
</evidence>
<reference evidence="5 6" key="1">
    <citation type="journal article" date="2020" name="G3 (Bethesda)">
        <title>Improved Reference Genome for Cyclotella cryptica CCMP332, a Model for Cell Wall Morphogenesis, Salinity Adaptation, and Lipid Production in Diatoms (Bacillariophyta).</title>
        <authorList>
            <person name="Roberts W.R."/>
            <person name="Downey K.M."/>
            <person name="Ruck E.C."/>
            <person name="Traller J.C."/>
            <person name="Alverson A.J."/>
        </authorList>
    </citation>
    <scope>NUCLEOTIDE SEQUENCE [LARGE SCALE GENOMIC DNA]</scope>
    <source>
        <strain evidence="5 6">CCMP332</strain>
    </source>
</reference>
<dbReference type="Pfam" id="PF12796">
    <property type="entry name" value="Ank_2"/>
    <property type="match status" value="1"/>
</dbReference>
<dbReference type="PANTHER" id="PTHR24161">
    <property type="entry name" value="ANK_REP_REGION DOMAIN-CONTAINING PROTEIN-RELATED"/>
    <property type="match status" value="1"/>
</dbReference>
<evidence type="ECO:0000313" key="6">
    <source>
        <dbReference type="Proteomes" id="UP001516023"/>
    </source>
</evidence>
<evidence type="ECO:0000256" key="3">
    <source>
        <dbReference type="PROSITE-ProRule" id="PRU00023"/>
    </source>
</evidence>
<feature type="compositionally biased region" description="Basic residues" evidence="4">
    <location>
        <begin position="547"/>
        <end position="556"/>
    </location>
</feature>
<dbReference type="SMART" id="SM00248">
    <property type="entry name" value="ANK"/>
    <property type="match status" value="2"/>
</dbReference>
<dbReference type="InterPro" id="IPR036770">
    <property type="entry name" value="Ankyrin_rpt-contain_sf"/>
</dbReference>